<evidence type="ECO:0000256" key="4">
    <source>
        <dbReference type="ARBA" id="ARBA00022475"/>
    </source>
</evidence>
<dbReference type="GO" id="GO:0015093">
    <property type="term" value="F:ferrous iron transmembrane transporter activity"/>
    <property type="evidence" value="ECO:0007669"/>
    <property type="project" value="TreeGrafter"/>
</dbReference>
<feature type="transmembrane region" description="Helical" evidence="15">
    <location>
        <begin position="118"/>
        <end position="140"/>
    </location>
</feature>
<dbReference type="FunFam" id="3.30.70.1350:FF:000002">
    <property type="entry name" value="Ferrous-iron efflux pump FieF"/>
    <property type="match status" value="1"/>
</dbReference>
<keyword evidence="5" id="KW-0410">Iron transport</keyword>
<evidence type="ECO:0000256" key="12">
    <source>
        <dbReference type="ARBA" id="ARBA00050984"/>
    </source>
</evidence>
<feature type="transmembrane region" description="Helical" evidence="15">
    <location>
        <begin position="160"/>
        <end position="177"/>
    </location>
</feature>
<evidence type="ECO:0000256" key="5">
    <source>
        <dbReference type="ARBA" id="ARBA00022496"/>
    </source>
</evidence>
<evidence type="ECO:0000256" key="3">
    <source>
        <dbReference type="ARBA" id="ARBA00022448"/>
    </source>
</evidence>
<dbReference type="SUPFAM" id="SSF161111">
    <property type="entry name" value="Cation efflux protein transmembrane domain-like"/>
    <property type="match status" value="1"/>
</dbReference>
<dbReference type="SUPFAM" id="SSF160240">
    <property type="entry name" value="Cation efflux protein cytoplasmic domain-like"/>
    <property type="match status" value="1"/>
</dbReference>
<dbReference type="PANTHER" id="PTHR43840">
    <property type="entry name" value="MITOCHONDRIAL METAL TRANSPORTER 1-RELATED"/>
    <property type="match status" value="1"/>
</dbReference>
<dbReference type="Pfam" id="PF16916">
    <property type="entry name" value="ZT_dimer"/>
    <property type="match status" value="1"/>
</dbReference>
<feature type="transmembrane region" description="Helical" evidence="15">
    <location>
        <begin position="80"/>
        <end position="98"/>
    </location>
</feature>
<dbReference type="AlphaFoldDB" id="A0A974RYI2"/>
<dbReference type="GO" id="GO:0005886">
    <property type="term" value="C:plasma membrane"/>
    <property type="evidence" value="ECO:0007669"/>
    <property type="project" value="UniProtKB-SubCell"/>
</dbReference>
<comment type="subcellular location">
    <subcellularLocation>
        <location evidence="1">Cell membrane</location>
        <topology evidence="1">Multi-pass membrane protein</topology>
    </subcellularLocation>
</comment>
<evidence type="ECO:0000256" key="9">
    <source>
        <dbReference type="ARBA" id="ARBA00023136"/>
    </source>
</evidence>
<keyword evidence="5" id="KW-0408">Iron</keyword>
<keyword evidence="3" id="KW-0813">Transport</keyword>
<evidence type="ECO:0000256" key="8">
    <source>
        <dbReference type="ARBA" id="ARBA00022989"/>
    </source>
</evidence>
<evidence type="ECO:0000256" key="10">
    <source>
        <dbReference type="ARBA" id="ARBA00035584"/>
    </source>
</evidence>
<feature type="domain" description="Cation efflux protein transmembrane" evidence="16">
    <location>
        <begin position="17"/>
        <end position="208"/>
    </location>
</feature>
<evidence type="ECO:0000256" key="11">
    <source>
        <dbReference type="ARBA" id="ARBA00047695"/>
    </source>
</evidence>
<feature type="transmembrane region" description="Helical" evidence="15">
    <location>
        <begin position="12"/>
        <end position="36"/>
    </location>
</feature>
<dbReference type="FunFam" id="1.20.1510.10:FF:000001">
    <property type="entry name" value="Ferrous-iron efflux pump FieF"/>
    <property type="match status" value="1"/>
</dbReference>
<comment type="catalytic activity">
    <reaction evidence="11">
        <text>Zn(2+)(in) + H(+)(out) = Zn(2+)(out) + H(+)(in)</text>
        <dbReference type="Rhea" id="RHEA:28839"/>
        <dbReference type="ChEBI" id="CHEBI:15378"/>
        <dbReference type="ChEBI" id="CHEBI:29105"/>
    </reaction>
</comment>
<dbReference type="InterPro" id="IPR058533">
    <property type="entry name" value="Cation_efflux_TM"/>
</dbReference>
<dbReference type="PANTHER" id="PTHR43840:SF41">
    <property type="entry name" value="CATION-EFFLUX PUMP FIEF"/>
    <property type="match status" value="1"/>
</dbReference>
<dbReference type="EMBL" id="CP067393">
    <property type="protein sequence ID" value="QQP85894.1"/>
    <property type="molecule type" value="Genomic_DNA"/>
</dbReference>
<dbReference type="KEGG" id="eaz:JHT90_01125"/>
<evidence type="ECO:0000259" key="16">
    <source>
        <dbReference type="Pfam" id="PF01545"/>
    </source>
</evidence>
<feature type="transmembrane region" description="Helical" evidence="15">
    <location>
        <begin position="48"/>
        <end position="68"/>
    </location>
</feature>
<evidence type="ECO:0000256" key="15">
    <source>
        <dbReference type="SAM" id="Phobius"/>
    </source>
</evidence>
<evidence type="ECO:0000256" key="1">
    <source>
        <dbReference type="ARBA" id="ARBA00004651"/>
    </source>
</evidence>
<reference evidence="18 19" key="1">
    <citation type="submission" date="2021-01" db="EMBL/GenBank/DDBJ databases">
        <title>Entomomonas sp. F2A isolated from a house cricket (Acheta domesticus).</title>
        <authorList>
            <person name="Spergser J."/>
            <person name="Busse H.-J."/>
        </authorList>
    </citation>
    <scope>NUCLEOTIDE SEQUENCE [LARGE SCALE GENOMIC DNA]</scope>
    <source>
        <strain evidence="18 19">F2A</strain>
    </source>
</reference>
<keyword evidence="8 15" id="KW-1133">Transmembrane helix</keyword>
<comment type="catalytic activity">
    <reaction evidence="12">
        <text>Cd(2+)(in) + H(+)(out) = Cd(2+)(out) + H(+)(in)</text>
        <dbReference type="Rhea" id="RHEA:28739"/>
        <dbReference type="ChEBI" id="CHEBI:15378"/>
        <dbReference type="ChEBI" id="CHEBI:48775"/>
    </reaction>
</comment>
<organism evidence="18 19">
    <name type="scientific">Entomomonas asaccharolytica</name>
    <dbReference type="NCBI Taxonomy" id="2785331"/>
    <lineage>
        <taxon>Bacteria</taxon>
        <taxon>Pseudomonadati</taxon>
        <taxon>Pseudomonadota</taxon>
        <taxon>Gammaproteobacteria</taxon>
        <taxon>Pseudomonadales</taxon>
        <taxon>Pseudomonadaceae</taxon>
        <taxon>Entomomonas</taxon>
    </lineage>
</organism>
<dbReference type="Proteomes" id="UP000595278">
    <property type="component" value="Chromosome"/>
</dbReference>
<dbReference type="InterPro" id="IPR002524">
    <property type="entry name" value="Cation_efflux"/>
</dbReference>
<dbReference type="InterPro" id="IPR027470">
    <property type="entry name" value="Cation_efflux_CTD"/>
</dbReference>
<keyword evidence="19" id="KW-1185">Reference proteome</keyword>
<accession>A0A974RYI2</accession>
<dbReference type="Gene3D" id="3.30.70.1350">
    <property type="entry name" value="Cation efflux protein, cytoplasmic domain"/>
    <property type="match status" value="1"/>
</dbReference>
<dbReference type="GO" id="GO:0015341">
    <property type="term" value="F:zinc efflux antiporter activity"/>
    <property type="evidence" value="ECO:0007669"/>
    <property type="project" value="TreeGrafter"/>
</dbReference>
<comment type="catalytic activity">
    <reaction evidence="10">
        <text>Fe(2+)(in) + H(+)(out) = Fe(2+)(out) + H(+)(in)</text>
        <dbReference type="Rhea" id="RHEA:29439"/>
        <dbReference type="ChEBI" id="CHEBI:15378"/>
        <dbReference type="ChEBI" id="CHEBI:29033"/>
    </reaction>
</comment>
<dbReference type="RefSeq" id="WP_201093076.1">
    <property type="nucleotide sequence ID" value="NZ_CP067393.1"/>
</dbReference>
<comment type="subunit">
    <text evidence="13">Homodimer. The subunits are held together in a parallel orientation through zinc binding at the interface of the cytoplasmic domains.</text>
</comment>
<keyword evidence="9 15" id="KW-0472">Membrane</keyword>
<dbReference type="InterPro" id="IPR050291">
    <property type="entry name" value="CDF_Transporter"/>
</dbReference>
<keyword evidence="6 15" id="KW-0812">Transmembrane</keyword>
<sequence>MATSKQQARLMRIAAMSSVAVAIVLVLVKAIVWWFSGSVSLLAGLTDSFLDSLASLINLIAITIALRPADHDHRFGHGKAEALAGLAQALFITISAVFVSWEGIKRFINPVALENTHWGIAVMVFSLFVTIGLVSFQRYVIKQTGSTAITADSLHYKSDILLNISILCALGLSYYGWQRSDGFFGALIGFYILWSAVSVGKEAIEILMDKELPDEVTEQMLEVARSVPEVINVHDLKTRKSGTQWFIQLHVELPAMMSLDDAHQHCLQVRKVLQARWPASDVIIHADPR</sequence>
<evidence type="ECO:0000256" key="2">
    <source>
        <dbReference type="ARBA" id="ARBA00010212"/>
    </source>
</evidence>
<evidence type="ECO:0000313" key="18">
    <source>
        <dbReference type="EMBL" id="QQP85894.1"/>
    </source>
</evidence>
<keyword evidence="7" id="KW-0864">Zinc transport</keyword>
<keyword evidence="4" id="KW-1003">Cell membrane</keyword>
<evidence type="ECO:0000313" key="19">
    <source>
        <dbReference type="Proteomes" id="UP000595278"/>
    </source>
</evidence>
<evidence type="ECO:0000259" key="17">
    <source>
        <dbReference type="Pfam" id="PF16916"/>
    </source>
</evidence>
<keyword evidence="7" id="KW-0862">Zinc</keyword>
<dbReference type="Pfam" id="PF01545">
    <property type="entry name" value="Cation_efflux"/>
    <property type="match status" value="1"/>
</dbReference>
<keyword evidence="7" id="KW-0406">Ion transport</keyword>
<feature type="domain" description="Cation efflux protein cytoplasmic" evidence="17">
    <location>
        <begin position="212"/>
        <end position="288"/>
    </location>
</feature>
<evidence type="ECO:0000256" key="6">
    <source>
        <dbReference type="ARBA" id="ARBA00022692"/>
    </source>
</evidence>
<dbReference type="NCBIfam" id="TIGR01297">
    <property type="entry name" value="CDF"/>
    <property type="match status" value="1"/>
</dbReference>
<dbReference type="GO" id="GO:0006882">
    <property type="term" value="P:intracellular zinc ion homeostasis"/>
    <property type="evidence" value="ECO:0007669"/>
    <property type="project" value="TreeGrafter"/>
</dbReference>
<dbReference type="Gene3D" id="1.20.1510.10">
    <property type="entry name" value="Cation efflux protein transmembrane domain"/>
    <property type="match status" value="1"/>
</dbReference>
<proteinExistence type="inferred from homology"/>
<gene>
    <name evidence="18" type="ORF">JHT90_01125</name>
</gene>
<dbReference type="InterPro" id="IPR036837">
    <property type="entry name" value="Cation_efflux_CTD_sf"/>
</dbReference>
<protein>
    <recommendedName>
        <fullName evidence="14">Cation-efflux pump FieF</fullName>
    </recommendedName>
</protein>
<evidence type="ECO:0000256" key="7">
    <source>
        <dbReference type="ARBA" id="ARBA00022906"/>
    </source>
</evidence>
<dbReference type="InterPro" id="IPR027469">
    <property type="entry name" value="Cation_efflux_TMD_sf"/>
</dbReference>
<feature type="transmembrane region" description="Helical" evidence="15">
    <location>
        <begin position="183"/>
        <end position="200"/>
    </location>
</feature>
<name>A0A974RYI2_9GAMM</name>
<evidence type="ECO:0000256" key="13">
    <source>
        <dbReference type="ARBA" id="ARBA00062926"/>
    </source>
</evidence>
<comment type="similarity">
    <text evidence="2">Belongs to the cation diffusion facilitator (CDF) transporter (TC 2.A.4) family. FieF subfamily.</text>
</comment>
<dbReference type="GO" id="GO:0015086">
    <property type="term" value="F:cadmium ion transmembrane transporter activity"/>
    <property type="evidence" value="ECO:0007669"/>
    <property type="project" value="TreeGrafter"/>
</dbReference>
<evidence type="ECO:0000256" key="14">
    <source>
        <dbReference type="ARBA" id="ARBA00072262"/>
    </source>
</evidence>